<evidence type="ECO:0000313" key="3">
    <source>
        <dbReference type="Proteomes" id="UP000756921"/>
    </source>
</evidence>
<feature type="region of interest" description="Disordered" evidence="1">
    <location>
        <begin position="365"/>
        <end position="392"/>
    </location>
</feature>
<feature type="compositionally biased region" description="Basic residues" evidence="1">
    <location>
        <begin position="463"/>
        <end position="482"/>
    </location>
</feature>
<dbReference type="Proteomes" id="UP000756921">
    <property type="component" value="Unassembled WGS sequence"/>
</dbReference>
<organism evidence="2 3">
    <name type="scientific">Paraphaeosphaeria minitans</name>
    <dbReference type="NCBI Taxonomy" id="565426"/>
    <lineage>
        <taxon>Eukaryota</taxon>
        <taxon>Fungi</taxon>
        <taxon>Dikarya</taxon>
        <taxon>Ascomycota</taxon>
        <taxon>Pezizomycotina</taxon>
        <taxon>Dothideomycetes</taxon>
        <taxon>Pleosporomycetidae</taxon>
        <taxon>Pleosporales</taxon>
        <taxon>Massarineae</taxon>
        <taxon>Didymosphaeriaceae</taxon>
        <taxon>Paraphaeosphaeria</taxon>
    </lineage>
</organism>
<reference evidence="2" key="1">
    <citation type="journal article" date="2020" name="Mol. Plant Microbe Interact.">
        <title>Genome Sequence of the Biocontrol Agent Coniothyrium minitans strain Conio (IMI 134523).</title>
        <authorList>
            <person name="Patel D."/>
            <person name="Shittu T.A."/>
            <person name="Baroncelli R."/>
            <person name="Muthumeenakshi S."/>
            <person name="Osborne T.H."/>
            <person name="Janganan T.K."/>
            <person name="Sreenivasaprasad S."/>
        </authorList>
    </citation>
    <scope>NUCLEOTIDE SEQUENCE</scope>
    <source>
        <strain evidence="2">Conio</strain>
    </source>
</reference>
<feature type="compositionally biased region" description="Polar residues" evidence="1">
    <location>
        <begin position="140"/>
        <end position="149"/>
    </location>
</feature>
<feature type="region of interest" description="Disordered" evidence="1">
    <location>
        <begin position="137"/>
        <end position="181"/>
    </location>
</feature>
<feature type="region of interest" description="Disordered" evidence="1">
    <location>
        <begin position="437"/>
        <end position="539"/>
    </location>
</feature>
<accession>A0A9P6KXF1</accession>
<proteinExistence type="predicted"/>
<gene>
    <name evidence="2" type="ORF">PMIN01_01463</name>
</gene>
<comment type="caution">
    <text evidence="2">The sequence shown here is derived from an EMBL/GenBank/DDBJ whole genome shotgun (WGS) entry which is preliminary data.</text>
</comment>
<dbReference type="OrthoDB" id="2575228at2759"/>
<dbReference type="AlphaFoldDB" id="A0A9P6KXF1"/>
<feature type="compositionally biased region" description="Basic residues" evidence="1">
    <location>
        <begin position="169"/>
        <end position="179"/>
    </location>
</feature>
<evidence type="ECO:0000256" key="1">
    <source>
        <dbReference type="SAM" id="MobiDB-lite"/>
    </source>
</evidence>
<evidence type="ECO:0000313" key="2">
    <source>
        <dbReference type="EMBL" id="KAF9741924.1"/>
    </source>
</evidence>
<keyword evidence="3" id="KW-1185">Reference proteome</keyword>
<protein>
    <submittedName>
        <fullName evidence="2">Regulatory protein wetA</fullName>
    </submittedName>
</protein>
<sequence length="569" mass="61138">MTSIFAPSSFPMRTNIDKEIEAIDLDQFFDQTVETGLFQQYTDATTGPSSSEDLSYLFEEPSSNGSNLRDTIALPNWGTSNEGDAWHKAIHRLGEQNVASPLIDNNLSSVYSQSDGKASLSDPLLCNFEELFIFDDSDSRPASQPSTPKAQVEKPTRKARSSPDQSIRHGVHKLSHKKSASAGNIVKMMRPSTYRAGLQDIWTRKLDTGAETFNLRMPPHNIHSPPPTGKLVQDEHSNTYFSREPQPYTIAVSPLAGDSGSSPGIHSANYQLTPQSSPAVDQNGMSNAFQFTNDGMNGAYMTNAALSALQTPPPSNRMPSSAWGSDTSPNVDFGSFSSSPDFHSTTKTTGWWNGPNSHPNSIPVTVTSTPSTYQSQSRSASQNMGFSSSSSSVTGLGISCDSASFGAYAPDLNAGQNSMSHPAQSFDMPPYAAVYPTTPGITIGHGPANPPSRSPSLSPQPRFTRRRHSSHPHNRTASRRKSSGSSQHSAHAGQRGVSLGGGFVNFTPDDSRKILTGVAPSGSSKTKARREKEAADKRRKLSQAAVKAVMEAGGDLWRLEKEGLLALEG</sequence>
<feature type="compositionally biased region" description="Low complexity" evidence="1">
    <location>
        <begin position="483"/>
        <end position="494"/>
    </location>
</feature>
<name>A0A9P6KXF1_9PLEO</name>
<dbReference type="EMBL" id="WJXW01000001">
    <property type="protein sequence ID" value="KAF9741924.1"/>
    <property type="molecule type" value="Genomic_DNA"/>
</dbReference>